<dbReference type="OrthoDB" id="484836at2"/>
<evidence type="ECO:0000313" key="2">
    <source>
        <dbReference type="Proteomes" id="UP000062645"/>
    </source>
</evidence>
<evidence type="ECO:0000313" key="1">
    <source>
        <dbReference type="EMBL" id="ALF54025.1"/>
    </source>
</evidence>
<name>A0A0M5MIM0_9NOSO</name>
<sequence length="165" mass="18334">MNTTSNSPESLENNAAAAERLARAIKVAAGEFSLILVCCDSISKRQQILKFLKELSSVAIQELILSPTDETLYTTITNNIGLSHPQALIVHGLESVVAIPQLLISTNLMRDEFRKNLHFPVVLWVNDEVLSQLVWLAPDLKNWAATTIRFDVNNPESVENQVLRA</sequence>
<accession>A0A0M5MIM0</accession>
<gene>
    <name evidence="1" type="ORF">ACX27_16140</name>
</gene>
<dbReference type="AlphaFoldDB" id="A0A0M5MIM0"/>
<dbReference type="STRING" id="224013.ACX27_16140"/>
<organism evidence="1 2">
    <name type="scientific">Nostoc piscinale CENA21</name>
    <dbReference type="NCBI Taxonomy" id="224013"/>
    <lineage>
        <taxon>Bacteria</taxon>
        <taxon>Bacillati</taxon>
        <taxon>Cyanobacteriota</taxon>
        <taxon>Cyanophyceae</taxon>
        <taxon>Nostocales</taxon>
        <taxon>Nostocaceae</taxon>
        <taxon>Nostoc</taxon>
    </lineage>
</organism>
<keyword evidence="2" id="KW-1185">Reference proteome</keyword>
<reference evidence="2" key="1">
    <citation type="submission" date="2015-07" db="EMBL/GenBank/DDBJ databases">
        <title>Genome Of Nitrogen-Fixing Cyanobacterium Nostoc piscinale CENA21 From Solimoes/Amazon River Floodplain Sediments And Comparative Genomics To Uncover Biosynthetic Natural Products Potential.</title>
        <authorList>
            <person name="Leao T.F."/>
            <person name="Leao P.N."/>
            <person name="Guimaraes P.I."/>
            <person name="de Melo A.G.C."/>
            <person name="Ramos R.T.J."/>
            <person name="Silva A."/>
            <person name="Fiore M.F."/>
            <person name="Schneider M.P.C."/>
        </authorList>
    </citation>
    <scope>NUCLEOTIDE SEQUENCE [LARGE SCALE GENOMIC DNA]</scope>
    <source>
        <strain evidence="2">CENA21</strain>
    </source>
</reference>
<dbReference type="KEGG" id="npz:ACX27_16140"/>
<dbReference type="RefSeq" id="WP_062294352.1">
    <property type="nucleotide sequence ID" value="NZ_CP012036.1"/>
</dbReference>
<dbReference type="EMBL" id="CP012036">
    <property type="protein sequence ID" value="ALF54025.1"/>
    <property type="molecule type" value="Genomic_DNA"/>
</dbReference>
<protein>
    <submittedName>
        <fullName evidence="1">WD repeat-containing protein</fullName>
    </submittedName>
</protein>
<dbReference type="PATRIC" id="fig|224013.5.peg.3861"/>
<dbReference type="Proteomes" id="UP000062645">
    <property type="component" value="Chromosome"/>
</dbReference>
<proteinExistence type="predicted"/>
<reference evidence="1 2" key="2">
    <citation type="journal article" date="2016" name="Genome Announc.">
        <title>Draft Genome Sequence of the N2-Fixing Cyanobacterium Nostoc piscinale CENA21, Isolated from the Brazilian Amazon Floodplain.</title>
        <authorList>
            <person name="Leao T."/>
            <person name="Guimaraes P.I."/>
            <person name="de Melo A.G."/>
            <person name="Ramos R.T."/>
            <person name="Leao P.N."/>
            <person name="Silva A."/>
            <person name="Fiore M.F."/>
            <person name="Schneider M.P."/>
        </authorList>
    </citation>
    <scope>NUCLEOTIDE SEQUENCE [LARGE SCALE GENOMIC DNA]</scope>
    <source>
        <strain evidence="1 2">CENA21</strain>
    </source>
</reference>